<reference evidence="2 3" key="1">
    <citation type="journal article" date="2016" name="Proc. Natl. Acad. Sci. U.S.A.">
        <title>Lipid metabolic changes in an early divergent fungus govern the establishment of a mutualistic symbiosis with endobacteria.</title>
        <authorList>
            <person name="Lastovetsky O.A."/>
            <person name="Gaspar M.L."/>
            <person name="Mondo S.J."/>
            <person name="LaButti K.M."/>
            <person name="Sandor L."/>
            <person name="Grigoriev I.V."/>
            <person name="Henry S.A."/>
            <person name="Pawlowska T.E."/>
        </authorList>
    </citation>
    <scope>NUCLEOTIDE SEQUENCE [LARGE SCALE GENOMIC DNA]</scope>
    <source>
        <strain evidence="2 3">ATCC 52813</strain>
    </source>
</reference>
<keyword evidence="1" id="KW-0472">Membrane</keyword>
<dbReference type="EMBL" id="KZ303843">
    <property type="protein sequence ID" value="PHZ16325.1"/>
    <property type="molecule type" value="Genomic_DNA"/>
</dbReference>
<gene>
    <name evidence="2" type="ORF">RHIMIDRAFT_265741</name>
</gene>
<name>A0A2G4T5N3_RHIZD</name>
<dbReference type="GeneID" id="35442836"/>
<keyword evidence="1" id="KW-0812">Transmembrane</keyword>
<organism evidence="2 3">
    <name type="scientific">Rhizopus microsporus ATCC 52813</name>
    <dbReference type="NCBI Taxonomy" id="1340429"/>
    <lineage>
        <taxon>Eukaryota</taxon>
        <taxon>Fungi</taxon>
        <taxon>Fungi incertae sedis</taxon>
        <taxon>Mucoromycota</taxon>
        <taxon>Mucoromycotina</taxon>
        <taxon>Mucoromycetes</taxon>
        <taxon>Mucorales</taxon>
        <taxon>Mucorineae</taxon>
        <taxon>Rhizopodaceae</taxon>
        <taxon>Rhizopus</taxon>
    </lineage>
</organism>
<dbReference type="AlphaFoldDB" id="A0A2G4T5N3"/>
<keyword evidence="3" id="KW-1185">Reference proteome</keyword>
<dbReference type="Proteomes" id="UP000242254">
    <property type="component" value="Unassembled WGS sequence"/>
</dbReference>
<proteinExistence type="predicted"/>
<feature type="transmembrane region" description="Helical" evidence="1">
    <location>
        <begin position="104"/>
        <end position="126"/>
    </location>
</feature>
<sequence>MDRGSPIKQVMYARSASFLTTLPSPPMMWALFDNSHPSLIGYLAPCFSKQYQLQTLIRVKIQTASCYISFSPHPAGMPRRLDRKMFFIIANQTYLVKIPTVNRFLFDVWVILLHSLVWAGAALCWLESNSLD</sequence>
<keyword evidence="1" id="KW-1133">Transmembrane helix</keyword>
<evidence type="ECO:0000256" key="1">
    <source>
        <dbReference type="SAM" id="Phobius"/>
    </source>
</evidence>
<evidence type="ECO:0000313" key="2">
    <source>
        <dbReference type="EMBL" id="PHZ16325.1"/>
    </source>
</evidence>
<dbReference type="RefSeq" id="XP_023470033.1">
    <property type="nucleotide sequence ID" value="XM_023611847.1"/>
</dbReference>
<evidence type="ECO:0000313" key="3">
    <source>
        <dbReference type="Proteomes" id="UP000242254"/>
    </source>
</evidence>
<accession>A0A2G4T5N3</accession>
<protein>
    <submittedName>
        <fullName evidence="2">Uncharacterized protein</fullName>
    </submittedName>
</protein>